<dbReference type="OrthoDB" id="185689at2157"/>
<keyword evidence="1" id="KW-0472">Membrane</keyword>
<keyword evidence="1" id="KW-1133">Transmembrane helix</keyword>
<dbReference type="InterPro" id="IPR046345">
    <property type="entry name" value="TraB_PrgY-like"/>
</dbReference>
<dbReference type="PATRIC" id="fig|699431.3.peg.2512"/>
<feature type="transmembrane region" description="Helical" evidence="1">
    <location>
        <begin position="178"/>
        <end position="197"/>
    </location>
</feature>
<evidence type="ECO:0000256" key="1">
    <source>
        <dbReference type="SAM" id="Phobius"/>
    </source>
</evidence>
<evidence type="ECO:0000313" key="2">
    <source>
        <dbReference type="EMBL" id="KPN31697.1"/>
    </source>
</evidence>
<organism evidence="2 3">
    <name type="scientific">Halolamina pelagica</name>
    <dbReference type="NCBI Taxonomy" id="699431"/>
    <lineage>
        <taxon>Archaea</taxon>
        <taxon>Methanobacteriati</taxon>
        <taxon>Methanobacteriota</taxon>
        <taxon>Stenosarchaea group</taxon>
        <taxon>Halobacteria</taxon>
        <taxon>Halobacteriales</taxon>
        <taxon>Haloferacaceae</taxon>
    </lineage>
</organism>
<gene>
    <name evidence="2" type="ORF">SY89_02446</name>
</gene>
<dbReference type="PANTHER" id="PTHR21530">
    <property type="entry name" value="PHEROMONE SHUTDOWN PROTEIN"/>
    <property type="match status" value="1"/>
</dbReference>
<sequence>MSESEGSVQVVGTAHVSAESVREVEETIETERPDAVAVELDEGRYNQMRGGEPEDLSAGDLLEGNTVFQFLAYWMLSYVQARLGDRFDIQPGAEMLAAVETAEDLGIEVALVDRDIQETIRRFWSRMGLFEKLQVVGSLAFGVTDPRIAGVVFGLLVGVVLGPLLGVFGGAVGITESLLVGLTGSALVGLLSAYVLAEVSFRTLEDDALALAVAGGGGFAVGTLAGVGLGLTDALVTGYLGDFVISAVGSMTLGLAAGLAVGVAVAGAMSLLGEGGEPADEEMEELLDPDDLTDTDVVTAMMEEFRQFSPGGAEALIDERDAFIAHNLLELRAQGKDVVAIVGAGHRAGIEEYLAHPERLPPRESLTGQRERLLPWGKIAAVAITGAFVAFFVLLAMAGVEDRFLLELFAAWFVVNGVFAAGLARLVGAHWPSALVGGSVAWLTSVNPLLAPGWFAGYVELRYTTVNVGDIETLNAMLDDQETPLLELIDRMFDVPLFKLIMIVALTNVGSFVASFLFALYVLPPFFGDIGGVGAVPQLLIDGAQNSARTIWGWLA</sequence>
<keyword evidence="1" id="KW-0812">Transmembrane</keyword>
<feature type="transmembrane region" description="Helical" evidence="1">
    <location>
        <begin position="404"/>
        <end position="427"/>
    </location>
</feature>
<dbReference type="STRING" id="699431.SY89_02446"/>
<dbReference type="AlphaFoldDB" id="A0A0P7I3Y2"/>
<evidence type="ECO:0000313" key="3">
    <source>
        <dbReference type="Proteomes" id="UP000050535"/>
    </source>
</evidence>
<dbReference type="CDD" id="cd14726">
    <property type="entry name" value="TraB_PrgY-like"/>
    <property type="match status" value="1"/>
</dbReference>
<dbReference type="PANTHER" id="PTHR21530:SF7">
    <property type="entry name" value="TRAB DOMAIN-CONTAINING PROTEIN"/>
    <property type="match status" value="1"/>
</dbReference>
<reference evidence="3" key="1">
    <citation type="submission" date="2013-11" db="EMBL/GenBank/DDBJ databases">
        <authorList>
            <person name="Hoang H.T."/>
            <person name="Killian M.L."/>
            <person name="Madson D.M."/>
            <person name="Arruda P.H.E."/>
            <person name="Sun D."/>
            <person name="Schwartz K.J."/>
            <person name="Yoon K."/>
        </authorList>
    </citation>
    <scope>NUCLEOTIDE SEQUENCE [LARGE SCALE GENOMIC DNA]</scope>
    <source>
        <strain evidence="3">CDK2</strain>
    </source>
</reference>
<feature type="transmembrane region" description="Helical" evidence="1">
    <location>
        <begin position="434"/>
        <end position="455"/>
    </location>
</feature>
<dbReference type="EMBL" id="LGUC01000001">
    <property type="protein sequence ID" value="KPN31697.1"/>
    <property type="molecule type" value="Genomic_DNA"/>
</dbReference>
<feature type="transmembrane region" description="Helical" evidence="1">
    <location>
        <begin position="379"/>
        <end position="398"/>
    </location>
</feature>
<dbReference type="RefSeq" id="WP_054584207.1">
    <property type="nucleotide sequence ID" value="NZ_LGUC01000001.1"/>
</dbReference>
<dbReference type="InterPro" id="IPR002816">
    <property type="entry name" value="TraB/PrgY/GumN_fam"/>
</dbReference>
<keyword evidence="3" id="KW-1185">Reference proteome</keyword>
<accession>A0A0P7I3Y2</accession>
<feature type="transmembrane region" description="Helical" evidence="1">
    <location>
        <begin position="209"/>
        <end position="231"/>
    </location>
</feature>
<feature type="transmembrane region" description="Helical" evidence="1">
    <location>
        <begin position="243"/>
        <end position="266"/>
    </location>
</feature>
<proteinExistence type="predicted"/>
<protein>
    <submittedName>
        <fullName evidence="2">TraB family protein</fullName>
    </submittedName>
</protein>
<feature type="transmembrane region" description="Helical" evidence="1">
    <location>
        <begin position="148"/>
        <end position="172"/>
    </location>
</feature>
<comment type="caution">
    <text evidence="2">The sequence shown here is derived from an EMBL/GenBank/DDBJ whole genome shotgun (WGS) entry which is preliminary data.</text>
</comment>
<dbReference type="Pfam" id="PF01963">
    <property type="entry name" value="TraB_PrgY_gumN"/>
    <property type="match status" value="2"/>
</dbReference>
<name>A0A0P7I3Y2_9EURY</name>
<dbReference type="Proteomes" id="UP000050535">
    <property type="component" value="Unassembled WGS sequence"/>
</dbReference>
<feature type="transmembrane region" description="Helical" evidence="1">
    <location>
        <begin position="500"/>
        <end position="523"/>
    </location>
</feature>